<sequence>MGQGTMHANLVHWGKAVAEPARYGSNKVEPGMCIHALGVDICERLDTLKTLEDKAAV</sequence>
<name>A0A165E512_EXIGL</name>
<protein>
    <submittedName>
        <fullName evidence="1">Uncharacterized protein</fullName>
    </submittedName>
</protein>
<accession>A0A165E512</accession>
<organism evidence="1 2">
    <name type="scientific">Exidia glandulosa HHB12029</name>
    <dbReference type="NCBI Taxonomy" id="1314781"/>
    <lineage>
        <taxon>Eukaryota</taxon>
        <taxon>Fungi</taxon>
        <taxon>Dikarya</taxon>
        <taxon>Basidiomycota</taxon>
        <taxon>Agaricomycotina</taxon>
        <taxon>Agaricomycetes</taxon>
        <taxon>Auriculariales</taxon>
        <taxon>Exidiaceae</taxon>
        <taxon>Exidia</taxon>
    </lineage>
</organism>
<gene>
    <name evidence="1" type="ORF">EXIGLDRAFT_774971</name>
</gene>
<dbReference type="AlphaFoldDB" id="A0A165E512"/>
<dbReference type="Proteomes" id="UP000077266">
    <property type="component" value="Unassembled WGS sequence"/>
</dbReference>
<proteinExistence type="predicted"/>
<evidence type="ECO:0000313" key="1">
    <source>
        <dbReference type="EMBL" id="KZV86082.1"/>
    </source>
</evidence>
<dbReference type="EMBL" id="KV426167">
    <property type="protein sequence ID" value="KZV86082.1"/>
    <property type="molecule type" value="Genomic_DNA"/>
</dbReference>
<evidence type="ECO:0000313" key="2">
    <source>
        <dbReference type="Proteomes" id="UP000077266"/>
    </source>
</evidence>
<reference evidence="1 2" key="1">
    <citation type="journal article" date="2016" name="Mol. Biol. Evol.">
        <title>Comparative Genomics of Early-Diverging Mushroom-Forming Fungi Provides Insights into the Origins of Lignocellulose Decay Capabilities.</title>
        <authorList>
            <person name="Nagy L.G."/>
            <person name="Riley R."/>
            <person name="Tritt A."/>
            <person name="Adam C."/>
            <person name="Daum C."/>
            <person name="Floudas D."/>
            <person name="Sun H."/>
            <person name="Yadav J.S."/>
            <person name="Pangilinan J."/>
            <person name="Larsson K.H."/>
            <person name="Matsuura K."/>
            <person name="Barry K."/>
            <person name="Labutti K."/>
            <person name="Kuo R."/>
            <person name="Ohm R.A."/>
            <person name="Bhattacharya S.S."/>
            <person name="Shirouzu T."/>
            <person name="Yoshinaga Y."/>
            <person name="Martin F.M."/>
            <person name="Grigoriev I.V."/>
            <person name="Hibbett D.S."/>
        </authorList>
    </citation>
    <scope>NUCLEOTIDE SEQUENCE [LARGE SCALE GENOMIC DNA]</scope>
    <source>
        <strain evidence="1 2">HHB12029</strain>
    </source>
</reference>
<keyword evidence="2" id="KW-1185">Reference proteome</keyword>
<dbReference type="InParanoid" id="A0A165E512"/>